<dbReference type="Proteomes" id="UP000660885">
    <property type="component" value="Unassembled WGS sequence"/>
</dbReference>
<name>A0ABS1TYX3_9PROT</name>
<gene>
    <name evidence="1" type="ORF">JMJ56_06460</name>
</gene>
<organism evidence="1 2">
    <name type="scientific">Belnapia arida</name>
    <dbReference type="NCBI Taxonomy" id="2804533"/>
    <lineage>
        <taxon>Bacteria</taxon>
        <taxon>Pseudomonadati</taxon>
        <taxon>Pseudomonadota</taxon>
        <taxon>Alphaproteobacteria</taxon>
        <taxon>Acetobacterales</taxon>
        <taxon>Roseomonadaceae</taxon>
        <taxon>Belnapia</taxon>
    </lineage>
</organism>
<dbReference type="PANTHER" id="PTHR39328:SF1">
    <property type="entry name" value="BLL2871 PROTEIN"/>
    <property type="match status" value="1"/>
</dbReference>
<reference evidence="1 2" key="1">
    <citation type="submission" date="2021-01" db="EMBL/GenBank/DDBJ databases">
        <title>Belnapia mucosa sp. nov. and Belnapia arida sp. nov., isolated from the Tabernas Desert (Almeria, Spain).</title>
        <authorList>
            <person name="Molina-Menor E."/>
            <person name="Vidal-Verdu A."/>
            <person name="Calonge A."/>
            <person name="Satari L."/>
            <person name="Pereto J."/>
            <person name="Porcar M."/>
        </authorList>
    </citation>
    <scope>NUCLEOTIDE SEQUENCE [LARGE SCALE GENOMIC DNA]</scope>
    <source>
        <strain evidence="1 2">T18</strain>
    </source>
</reference>
<sequence length="218" mass="22211">MTFSLIGRCARTGQIGAAVTTSSIAVGSRVPFCAAGVGAVLTQHRTDPGLGPRGLDLLRSGCGAEAAVAALVASTPHHAWRQIAVMDAAGRTAHFDGAKVKPERGAAHGEGVVAIGNILASDRVPGAMAAAFLAAPGLPLAVRLLRGLEAGEAAGGEHGAVSSASLMVVWREAFPYVDLRVDKAEAPLPALRALWEDYAPLADGFLARAREPEGAPVI</sequence>
<dbReference type="EMBL" id="JAETWB010000001">
    <property type="protein sequence ID" value="MBL6077642.1"/>
    <property type="molecule type" value="Genomic_DNA"/>
</dbReference>
<dbReference type="Pfam" id="PF06267">
    <property type="entry name" value="DUF1028"/>
    <property type="match status" value="1"/>
</dbReference>
<dbReference type="InterPro" id="IPR010430">
    <property type="entry name" value="DUF1028"/>
</dbReference>
<dbReference type="SUPFAM" id="SSF56235">
    <property type="entry name" value="N-terminal nucleophile aminohydrolases (Ntn hydrolases)"/>
    <property type="match status" value="1"/>
</dbReference>
<dbReference type="RefSeq" id="WP_202830732.1">
    <property type="nucleotide sequence ID" value="NZ_JAETWB010000001.1"/>
</dbReference>
<evidence type="ECO:0000313" key="1">
    <source>
        <dbReference type="EMBL" id="MBL6077642.1"/>
    </source>
</evidence>
<proteinExistence type="predicted"/>
<keyword evidence="2" id="KW-1185">Reference proteome</keyword>
<evidence type="ECO:0000313" key="2">
    <source>
        <dbReference type="Proteomes" id="UP000660885"/>
    </source>
</evidence>
<dbReference type="Gene3D" id="3.60.20.10">
    <property type="entry name" value="Glutamine Phosphoribosylpyrophosphate, subunit 1, domain 1"/>
    <property type="match status" value="1"/>
</dbReference>
<dbReference type="PANTHER" id="PTHR39328">
    <property type="entry name" value="BLL2871 PROTEIN"/>
    <property type="match status" value="1"/>
</dbReference>
<dbReference type="InterPro" id="IPR029055">
    <property type="entry name" value="Ntn_hydrolases_N"/>
</dbReference>
<protein>
    <submittedName>
        <fullName evidence="1">DUF1028 domain-containing protein</fullName>
    </submittedName>
</protein>
<comment type="caution">
    <text evidence="1">The sequence shown here is derived from an EMBL/GenBank/DDBJ whole genome shotgun (WGS) entry which is preliminary data.</text>
</comment>
<accession>A0ABS1TYX3</accession>